<dbReference type="GO" id="GO:0009279">
    <property type="term" value="C:cell outer membrane"/>
    <property type="evidence" value="ECO:0007669"/>
    <property type="project" value="TreeGrafter"/>
</dbReference>
<dbReference type="AlphaFoldDB" id="A0A1H8ZFE2"/>
<dbReference type="PANTHER" id="PTHR34183">
    <property type="entry name" value="ENDOLYTIC PEPTIDOGLYCAN TRANSGLYCOSYLASE RLPA"/>
    <property type="match status" value="1"/>
</dbReference>
<accession>A0A1H8ZFE2</accession>
<comment type="similarity">
    <text evidence="4 5">Belongs to the RlpA family.</text>
</comment>
<evidence type="ECO:0000259" key="7">
    <source>
        <dbReference type="PROSITE" id="PS51724"/>
    </source>
</evidence>
<dbReference type="GO" id="GO:0000270">
    <property type="term" value="P:peptidoglycan metabolic process"/>
    <property type="evidence" value="ECO:0007669"/>
    <property type="project" value="UniProtKB-UniRule"/>
</dbReference>
<feature type="domain" description="SPOR" evidence="7">
    <location>
        <begin position="199"/>
        <end position="278"/>
    </location>
</feature>
<dbReference type="Gene3D" id="2.40.40.10">
    <property type="entry name" value="RlpA-like domain"/>
    <property type="match status" value="1"/>
</dbReference>
<dbReference type="InterPro" id="IPR036908">
    <property type="entry name" value="RlpA-like_sf"/>
</dbReference>
<dbReference type="OrthoDB" id="9779128at2"/>
<dbReference type="Proteomes" id="UP000199496">
    <property type="component" value="Unassembled WGS sequence"/>
</dbReference>
<dbReference type="InterPro" id="IPR007730">
    <property type="entry name" value="SPOR-like_dom"/>
</dbReference>
<dbReference type="SUPFAM" id="SSF50685">
    <property type="entry name" value="Barwin-like endoglucanases"/>
    <property type="match status" value="1"/>
</dbReference>
<dbReference type="Gene3D" id="3.30.70.1070">
    <property type="entry name" value="Sporulation related repeat"/>
    <property type="match status" value="1"/>
</dbReference>
<dbReference type="FunFam" id="2.40.40.10:FF:000003">
    <property type="entry name" value="Endolytic peptidoglycan transglycosylase RlpA"/>
    <property type="match status" value="1"/>
</dbReference>
<sequence length="278" mass="30147">MTPGWWGGRLSVVLLVLTVTACSGPRGSGVPPASPTSPASPAEQDGAPHPSRIPDLSRIPEPIPRAEPPSRYGNPESYVVFGRRYTTLNSAAGYRERGIASWYGTKFHGRRTSSGEPYDMFAMTAAHTSLPLPTYVRVTNLDNGRSVVVRVNDRGPFVDNRIIDLSYAAAHRIGMLERGTAPVEVKALTATTLSDRPAIGGAGPVFFQVGAFSSRSNAEQLRRQLNTRLDRVSLAETRRADGTIYRVRVGPLTDIRSQQDTARVLESMGLGDFRVVAD</sequence>
<dbReference type="InterPro" id="IPR012997">
    <property type="entry name" value="RplA"/>
</dbReference>
<dbReference type="InterPro" id="IPR009009">
    <property type="entry name" value="RlpA-like_DPBB"/>
</dbReference>
<keyword evidence="1" id="KW-0732">Signal</keyword>
<evidence type="ECO:0000313" key="8">
    <source>
        <dbReference type="EMBL" id="SEP63113.1"/>
    </source>
</evidence>
<dbReference type="EC" id="4.2.2.-" evidence="4"/>
<dbReference type="Pfam" id="PF03330">
    <property type="entry name" value="DPBB_1"/>
    <property type="match status" value="1"/>
</dbReference>
<evidence type="ECO:0000256" key="6">
    <source>
        <dbReference type="SAM" id="MobiDB-lite"/>
    </source>
</evidence>
<dbReference type="GO" id="GO:0071555">
    <property type="term" value="P:cell wall organization"/>
    <property type="evidence" value="ECO:0007669"/>
    <property type="project" value="UniProtKB-KW"/>
</dbReference>
<dbReference type="PROSITE" id="PS51724">
    <property type="entry name" value="SPOR"/>
    <property type="match status" value="1"/>
</dbReference>
<dbReference type="Pfam" id="PF05036">
    <property type="entry name" value="SPOR"/>
    <property type="match status" value="1"/>
</dbReference>
<gene>
    <name evidence="4" type="primary">rlpA</name>
    <name evidence="8" type="ORF">SAMN05421693_102126</name>
</gene>
<feature type="region of interest" description="Disordered" evidence="6">
    <location>
        <begin position="24"/>
        <end position="72"/>
    </location>
</feature>
<protein>
    <recommendedName>
        <fullName evidence="4">Endolytic peptidoglycan transglycosylase RlpA</fullName>
        <ecNumber evidence="4">4.2.2.-</ecNumber>
    </recommendedName>
</protein>
<comment type="function">
    <text evidence="4">Lytic transglycosylase with a strong preference for naked glycan strands that lack stem peptides.</text>
</comment>
<dbReference type="GO" id="GO:0042834">
    <property type="term" value="F:peptidoglycan binding"/>
    <property type="evidence" value="ECO:0007669"/>
    <property type="project" value="InterPro"/>
</dbReference>
<organism evidence="8 9">
    <name type="scientific">Ectothiorhodospira magna</name>
    <dbReference type="NCBI Taxonomy" id="867345"/>
    <lineage>
        <taxon>Bacteria</taxon>
        <taxon>Pseudomonadati</taxon>
        <taxon>Pseudomonadota</taxon>
        <taxon>Gammaproteobacteria</taxon>
        <taxon>Chromatiales</taxon>
        <taxon>Ectothiorhodospiraceae</taxon>
        <taxon>Ectothiorhodospira</taxon>
    </lineage>
</organism>
<keyword evidence="3 4" id="KW-0961">Cell wall biogenesis/degradation</keyword>
<evidence type="ECO:0000256" key="1">
    <source>
        <dbReference type="ARBA" id="ARBA00022729"/>
    </source>
</evidence>
<keyword evidence="9" id="KW-1185">Reference proteome</keyword>
<evidence type="ECO:0000313" key="9">
    <source>
        <dbReference type="Proteomes" id="UP000199496"/>
    </source>
</evidence>
<name>A0A1H8ZFE2_9GAMM</name>
<dbReference type="SUPFAM" id="SSF110997">
    <property type="entry name" value="Sporulation related repeat"/>
    <property type="match status" value="1"/>
</dbReference>
<evidence type="ECO:0000256" key="5">
    <source>
        <dbReference type="RuleBase" id="RU003495"/>
    </source>
</evidence>
<evidence type="ECO:0000256" key="4">
    <source>
        <dbReference type="HAMAP-Rule" id="MF_02071"/>
    </source>
</evidence>
<dbReference type="InterPro" id="IPR036680">
    <property type="entry name" value="SPOR-like_sf"/>
</dbReference>
<dbReference type="PANTHER" id="PTHR34183:SF1">
    <property type="entry name" value="ENDOLYTIC PEPTIDOGLYCAN TRANSGLYCOSYLASE RLPA"/>
    <property type="match status" value="1"/>
</dbReference>
<proteinExistence type="inferred from homology"/>
<keyword evidence="8" id="KW-0449">Lipoprotein</keyword>
<dbReference type="STRING" id="867345.SAMN05421693_102126"/>
<dbReference type="HAMAP" id="MF_02071">
    <property type="entry name" value="RlpA"/>
    <property type="match status" value="1"/>
</dbReference>
<dbReference type="NCBIfam" id="TIGR00413">
    <property type="entry name" value="rlpA"/>
    <property type="match status" value="1"/>
</dbReference>
<keyword evidence="2 4" id="KW-0456">Lyase</keyword>
<dbReference type="CDD" id="cd22268">
    <property type="entry name" value="DPBB_RlpA-like"/>
    <property type="match status" value="1"/>
</dbReference>
<dbReference type="GO" id="GO:0008932">
    <property type="term" value="F:lytic endotransglycosylase activity"/>
    <property type="evidence" value="ECO:0007669"/>
    <property type="project" value="UniProtKB-UniRule"/>
</dbReference>
<dbReference type="InterPro" id="IPR034718">
    <property type="entry name" value="RlpA"/>
</dbReference>
<reference evidence="8 9" key="1">
    <citation type="submission" date="2016-10" db="EMBL/GenBank/DDBJ databases">
        <authorList>
            <person name="de Groot N.N."/>
        </authorList>
    </citation>
    <scope>NUCLEOTIDE SEQUENCE [LARGE SCALE GENOMIC DNA]</scope>
    <source>
        <strain evidence="8 9">B7-7</strain>
    </source>
</reference>
<dbReference type="EMBL" id="FOFO01000002">
    <property type="protein sequence ID" value="SEP63113.1"/>
    <property type="molecule type" value="Genomic_DNA"/>
</dbReference>
<evidence type="ECO:0000256" key="2">
    <source>
        <dbReference type="ARBA" id="ARBA00023239"/>
    </source>
</evidence>
<dbReference type="RefSeq" id="WP_090202910.1">
    <property type="nucleotide sequence ID" value="NZ_FOFO01000002.1"/>
</dbReference>
<evidence type="ECO:0000256" key="3">
    <source>
        <dbReference type="ARBA" id="ARBA00023316"/>
    </source>
</evidence>